<evidence type="ECO:0008006" key="4">
    <source>
        <dbReference type="Google" id="ProtNLM"/>
    </source>
</evidence>
<dbReference type="Pfam" id="PF11142">
    <property type="entry name" value="DUF2917"/>
    <property type="match status" value="1"/>
</dbReference>
<dbReference type="EMBL" id="FNJL01000004">
    <property type="protein sequence ID" value="SDO88087.1"/>
    <property type="molecule type" value="Genomic_DNA"/>
</dbReference>
<dbReference type="AlphaFoldDB" id="A0A1H0N5U4"/>
<accession>A0A1H0N5U4</accession>
<name>A0A1H0N5U4_9BURK</name>
<reference evidence="3" key="1">
    <citation type="submission" date="2016-10" db="EMBL/GenBank/DDBJ databases">
        <authorList>
            <person name="Varghese N."/>
            <person name="Submissions S."/>
        </authorList>
    </citation>
    <scope>NUCLEOTIDE SEQUENCE [LARGE SCALE GENOMIC DNA]</scope>
    <source>
        <strain evidence="3">DSM 17101</strain>
    </source>
</reference>
<sequence>MQPSNFPDSQQWRLPAGAWRLALGGAVGLRPRRAGTLEIVQGGVWLTVSGPRAREDCGGREEDVFLHAGDTLRLAGGQHAVLEPWTATGRAGDVAFLWTEECVQRVPVASACGAVAGSLGDLFRAQAALGGALLALGRAVWHSAAGRGPRVEGPAPLPSPMAMPGRH</sequence>
<evidence type="ECO:0000313" key="3">
    <source>
        <dbReference type="Proteomes" id="UP000199317"/>
    </source>
</evidence>
<protein>
    <recommendedName>
        <fullName evidence="4">DUF2917 domain-containing protein</fullName>
    </recommendedName>
</protein>
<keyword evidence="3" id="KW-1185">Reference proteome</keyword>
<feature type="region of interest" description="Disordered" evidence="1">
    <location>
        <begin position="145"/>
        <end position="167"/>
    </location>
</feature>
<proteinExistence type="predicted"/>
<dbReference type="InterPro" id="IPR021317">
    <property type="entry name" value="DUF2917"/>
</dbReference>
<evidence type="ECO:0000256" key="1">
    <source>
        <dbReference type="SAM" id="MobiDB-lite"/>
    </source>
</evidence>
<dbReference type="OrthoDB" id="8899531at2"/>
<gene>
    <name evidence="2" type="ORF">SAMN04489708_104223</name>
</gene>
<dbReference type="RefSeq" id="WP_092832723.1">
    <property type="nucleotide sequence ID" value="NZ_CP028290.1"/>
</dbReference>
<evidence type="ECO:0000313" key="2">
    <source>
        <dbReference type="EMBL" id="SDO88087.1"/>
    </source>
</evidence>
<dbReference type="Proteomes" id="UP000199317">
    <property type="component" value="Unassembled WGS sequence"/>
</dbReference>
<organism evidence="2 3">
    <name type="scientific">Paracidovorax cattleyae</name>
    <dbReference type="NCBI Taxonomy" id="80868"/>
    <lineage>
        <taxon>Bacteria</taxon>
        <taxon>Pseudomonadati</taxon>
        <taxon>Pseudomonadota</taxon>
        <taxon>Betaproteobacteria</taxon>
        <taxon>Burkholderiales</taxon>
        <taxon>Comamonadaceae</taxon>
        <taxon>Paracidovorax</taxon>
    </lineage>
</organism>